<comment type="function">
    <text evidence="1">Is involved in the conjugation of reduced glutathione to a wide number of exogenous and endogenous hydrophobic electrophiles.</text>
</comment>
<dbReference type="GO" id="GO:0005829">
    <property type="term" value="C:cytosol"/>
    <property type="evidence" value="ECO:0007669"/>
    <property type="project" value="UniProtKB-SubCell"/>
</dbReference>
<name>A0A978VFH3_ZIZJJ</name>
<comment type="catalytic activity">
    <reaction evidence="1">
        <text>RX + glutathione = an S-substituted glutathione + a halide anion + H(+)</text>
        <dbReference type="Rhea" id="RHEA:16437"/>
        <dbReference type="ChEBI" id="CHEBI:15378"/>
        <dbReference type="ChEBI" id="CHEBI:16042"/>
        <dbReference type="ChEBI" id="CHEBI:17792"/>
        <dbReference type="ChEBI" id="CHEBI:57925"/>
        <dbReference type="ChEBI" id="CHEBI:90779"/>
        <dbReference type="EC" id="2.5.1.18"/>
    </reaction>
</comment>
<dbReference type="EMBL" id="JAEACU010000005">
    <property type="protein sequence ID" value="KAH7529112.1"/>
    <property type="molecule type" value="Genomic_DNA"/>
</dbReference>
<evidence type="ECO:0000313" key="4">
    <source>
        <dbReference type="Proteomes" id="UP000813462"/>
    </source>
</evidence>
<proteinExistence type="inferred from homology"/>
<keyword evidence="1" id="KW-0963">Cytoplasm</keyword>
<dbReference type="Gene3D" id="1.20.1050.10">
    <property type="match status" value="1"/>
</dbReference>
<comment type="similarity">
    <text evidence="1">Belongs to the GST superfamily.</text>
</comment>
<gene>
    <name evidence="3" type="ORF">FEM48_Zijuj05G0149800</name>
</gene>
<evidence type="ECO:0000259" key="2">
    <source>
        <dbReference type="PROSITE" id="PS50404"/>
    </source>
</evidence>
<dbReference type="Proteomes" id="UP000813462">
    <property type="component" value="Unassembled WGS sequence"/>
</dbReference>
<sequence length="232" mass="26948">MVELALKLKGIPYEYVVEDLVNKSPLLLKYNPVHKKVPMHNGKPIAESLVILEYIDETWTHNGPKFLPQDPYKRAQVRFWANFIYKQGSAFSYMVELALKLKRIPYEYVVEDLVNKSPLLLKYNPVHKKVPMHNGKPIAESLVILEYIDETWTHNGPKFLPQDPYKRAQVRFWANFIYKQAIPLNFAAISVCFDDFETGCEAARLPCLHLFMEIVLSIGSKIANFVPYVDFR</sequence>
<dbReference type="GO" id="GO:0004364">
    <property type="term" value="F:glutathione transferase activity"/>
    <property type="evidence" value="ECO:0007669"/>
    <property type="project" value="UniProtKB-UniRule"/>
</dbReference>
<keyword evidence="1" id="KW-0808">Transferase</keyword>
<organism evidence="3 4">
    <name type="scientific">Ziziphus jujuba var. spinosa</name>
    <dbReference type="NCBI Taxonomy" id="714518"/>
    <lineage>
        <taxon>Eukaryota</taxon>
        <taxon>Viridiplantae</taxon>
        <taxon>Streptophyta</taxon>
        <taxon>Embryophyta</taxon>
        <taxon>Tracheophyta</taxon>
        <taxon>Spermatophyta</taxon>
        <taxon>Magnoliopsida</taxon>
        <taxon>eudicotyledons</taxon>
        <taxon>Gunneridae</taxon>
        <taxon>Pentapetalae</taxon>
        <taxon>rosids</taxon>
        <taxon>fabids</taxon>
        <taxon>Rosales</taxon>
        <taxon>Rhamnaceae</taxon>
        <taxon>Paliureae</taxon>
        <taxon>Ziziphus</taxon>
    </lineage>
</organism>
<dbReference type="Pfam" id="PF02798">
    <property type="entry name" value="GST_N"/>
    <property type="match status" value="2"/>
</dbReference>
<dbReference type="InterPro" id="IPR036249">
    <property type="entry name" value="Thioredoxin-like_sf"/>
</dbReference>
<dbReference type="Gene3D" id="3.40.30.10">
    <property type="entry name" value="Glutaredoxin"/>
    <property type="match status" value="2"/>
</dbReference>
<dbReference type="InterPro" id="IPR040079">
    <property type="entry name" value="Glutathione_S-Trfase"/>
</dbReference>
<dbReference type="AlphaFoldDB" id="A0A978VFH3"/>
<evidence type="ECO:0000256" key="1">
    <source>
        <dbReference type="RuleBase" id="RU369102"/>
    </source>
</evidence>
<dbReference type="CDD" id="cd03058">
    <property type="entry name" value="GST_N_Tau"/>
    <property type="match status" value="1"/>
</dbReference>
<feature type="domain" description="GST N-terminal" evidence="2">
    <location>
        <begin position="1"/>
        <end position="63"/>
    </location>
</feature>
<dbReference type="PANTHER" id="PTHR11260:SF711">
    <property type="entry name" value="GLUTATHIONE S-TRANSFERASE U9"/>
    <property type="match status" value="1"/>
</dbReference>
<comment type="subcellular location">
    <subcellularLocation>
        <location evidence="1">Cytoplasm</location>
        <location evidence="1">Cytosol</location>
    </subcellularLocation>
</comment>
<dbReference type="SUPFAM" id="SSF52833">
    <property type="entry name" value="Thioredoxin-like"/>
    <property type="match status" value="2"/>
</dbReference>
<dbReference type="InterPro" id="IPR004045">
    <property type="entry name" value="Glutathione_S-Trfase_N"/>
</dbReference>
<dbReference type="PROSITE" id="PS50404">
    <property type="entry name" value="GST_NTER"/>
    <property type="match status" value="2"/>
</dbReference>
<accession>A0A978VFH3</accession>
<comment type="caution">
    <text evidence="3">The sequence shown here is derived from an EMBL/GenBank/DDBJ whole genome shotgun (WGS) entry which is preliminary data.</text>
</comment>
<feature type="domain" description="GST N-terminal" evidence="2">
    <location>
        <begin position="79"/>
        <end position="156"/>
    </location>
</feature>
<dbReference type="InterPro" id="IPR045073">
    <property type="entry name" value="Omega/Tau-like"/>
</dbReference>
<protein>
    <recommendedName>
        <fullName evidence="1">Glutathione S-transferase</fullName>
        <ecNumber evidence="1">2.5.1.18</ecNumber>
    </recommendedName>
</protein>
<reference evidence="3" key="1">
    <citation type="journal article" date="2021" name="Front. Plant Sci.">
        <title>Chromosome-Scale Genome Assembly for Chinese Sour Jujube and Insights Into Its Genome Evolution and Domestication Signature.</title>
        <authorList>
            <person name="Shen L.-Y."/>
            <person name="Luo H."/>
            <person name="Wang X.-L."/>
            <person name="Wang X.-M."/>
            <person name="Qiu X.-J."/>
            <person name="Liu H."/>
            <person name="Zhou S.-S."/>
            <person name="Jia K.-H."/>
            <person name="Nie S."/>
            <person name="Bao Y.-T."/>
            <person name="Zhang R.-G."/>
            <person name="Yun Q.-Z."/>
            <person name="Chai Y.-H."/>
            <person name="Lu J.-Y."/>
            <person name="Li Y."/>
            <person name="Zhao S.-W."/>
            <person name="Mao J.-F."/>
            <person name="Jia S.-G."/>
            <person name="Mao Y.-M."/>
        </authorList>
    </citation>
    <scope>NUCLEOTIDE SEQUENCE</scope>
    <source>
        <strain evidence="3">AT0</strain>
        <tissue evidence="3">Leaf</tissue>
    </source>
</reference>
<dbReference type="PANTHER" id="PTHR11260">
    <property type="entry name" value="GLUTATHIONE S-TRANSFERASE, GST, SUPERFAMILY, GST DOMAIN CONTAINING"/>
    <property type="match status" value="1"/>
</dbReference>
<evidence type="ECO:0000313" key="3">
    <source>
        <dbReference type="EMBL" id="KAH7529112.1"/>
    </source>
</evidence>
<dbReference type="EC" id="2.5.1.18" evidence="1"/>
<dbReference type="GO" id="GO:0006749">
    <property type="term" value="P:glutathione metabolic process"/>
    <property type="evidence" value="ECO:0007669"/>
    <property type="project" value="TreeGrafter"/>
</dbReference>
<dbReference type="SFLD" id="SFLDS00019">
    <property type="entry name" value="Glutathione_Transferase_(cytos"/>
    <property type="match status" value="1"/>
</dbReference>